<dbReference type="GO" id="GO:0071949">
    <property type="term" value="F:FAD binding"/>
    <property type="evidence" value="ECO:0007669"/>
    <property type="project" value="InterPro"/>
</dbReference>
<feature type="domain" description="FAD-binding PCMH-type" evidence="1">
    <location>
        <begin position="1"/>
        <end position="179"/>
    </location>
</feature>
<name>A0A0K0XEL7_MYCGD</name>
<dbReference type="PATRIC" id="fig|134601.6.peg.6695"/>
<evidence type="ECO:0000313" key="2">
    <source>
        <dbReference type="EMBL" id="AKS35843.1"/>
    </source>
</evidence>
<gene>
    <name evidence="2" type="ORF">AFA91_32375</name>
</gene>
<dbReference type="AlphaFoldDB" id="A0A0K0XEL7"/>
<dbReference type="InterPro" id="IPR036318">
    <property type="entry name" value="FAD-bd_PCMH-like_sf"/>
</dbReference>
<evidence type="ECO:0000313" key="3">
    <source>
        <dbReference type="Proteomes" id="UP000062255"/>
    </source>
</evidence>
<accession>A0A0K0XEL7</accession>
<dbReference type="InterPro" id="IPR002346">
    <property type="entry name" value="Mopterin_DH_FAD-bd"/>
</dbReference>
<dbReference type="InterPro" id="IPR016169">
    <property type="entry name" value="FAD-bd_PCMH_sub2"/>
</dbReference>
<dbReference type="PANTHER" id="PTHR42659:SF9">
    <property type="entry name" value="XANTHINE DEHYDROGENASE FAD-BINDING SUBUNIT XDHB-RELATED"/>
    <property type="match status" value="1"/>
</dbReference>
<dbReference type="PANTHER" id="PTHR42659">
    <property type="entry name" value="XANTHINE DEHYDROGENASE SUBUNIT C-RELATED"/>
    <property type="match status" value="1"/>
</dbReference>
<dbReference type="STRING" id="134601.AFA91_32375"/>
<evidence type="ECO:0000259" key="1">
    <source>
        <dbReference type="PROSITE" id="PS51387"/>
    </source>
</evidence>
<reference evidence="2 3" key="1">
    <citation type="submission" date="2015-07" db="EMBL/GenBank/DDBJ databases">
        <title>Complete genome sequence of Mycobacterium goodii X7B, a facultative thermophilic biodesulfurizing bacterium.</title>
        <authorList>
            <person name="Yu B."/>
            <person name="Li F."/>
            <person name="Xu P."/>
        </authorList>
    </citation>
    <scope>NUCLEOTIDE SEQUENCE [LARGE SCALE GENOMIC DNA]</scope>
    <source>
        <strain evidence="2 3">X7B</strain>
    </source>
</reference>
<dbReference type="InterPro" id="IPR016166">
    <property type="entry name" value="FAD-bd_PCMH"/>
</dbReference>
<dbReference type="EMBL" id="CP012150">
    <property type="protein sequence ID" value="AKS35843.1"/>
    <property type="molecule type" value="Genomic_DNA"/>
</dbReference>
<dbReference type="InterPro" id="IPR051312">
    <property type="entry name" value="Diverse_Substr_Oxidored"/>
</dbReference>
<sequence length="277" mass="29567">MDLNTVEVVDRPTCRDELWPLGAGDAVLAGGTWLFSEPQPQLRRLVDLTGLGWPPITLADSGIELAATCTLAEVSRLSADLRARRPDWAAAPLLHRCCGALLASFKIANCATVGGNICLSFPAGAMISLCTALDGEVTVWRADGSDYRLPVADLVTGIGTNVLAVTDVLRSVHLPAAALRARTAFRKLAPSPLGRSGVVVIGRRDTAPDDGRFVLSVTAATVRPFVFTFPEVPDRDQLAEAHASIPLDAWTQDAHGDPDWRRAMTSVLAEQIRAELA</sequence>
<dbReference type="RefSeq" id="WP_049748285.1">
    <property type="nucleotide sequence ID" value="NZ_CP012150.1"/>
</dbReference>
<dbReference type="GO" id="GO:0016491">
    <property type="term" value="F:oxidoreductase activity"/>
    <property type="evidence" value="ECO:0007669"/>
    <property type="project" value="InterPro"/>
</dbReference>
<proteinExistence type="predicted"/>
<protein>
    <submittedName>
        <fullName evidence="2">FAD-binding molybdopterin dehydrogenase</fullName>
    </submittedName>
</protein>
<dbReference type="OrthoDB" id="3574189at2"/>
<dbReference type="Pfam" id="PF00941">
    <property type="entry name" value="FAD_binding_5"/>
    <property type="match status" value="1"/>
</dbReference>
<organism evidence="2 3">
    <name type="scientific">Mycolicibacterium goodii</name>
    <name type="common">Mycobacterium goodii</name>
    <dbReference type="NCBI Taxonomy" id="134601"/>
    <lineage>
        <taxon>Bacteria</taxon>
        <taxon>Bacillati</taxon>
        <taxon>Actinomycetota</taxon>
        <taxon>Actinomycetes</taxon>
        <taxon>Mycobacteriales</taxon>
        <taxon>Mycobacteriaceae</taxon>
        <taxon>Mycolicibacterium</taxon>
    </lineage>
</organism>
<dbReference type="Proteomes" id="UP000062255">
    <property type="component" value="Chromosome"/>
</dbReference>
<dbReference type="SUPFAM" id="SSF56176">
    <property type="entry name" value="FAD-binding/transporter-associated domain-like"/>
    <property type="match status" value="1"/>
</dbReference>
<dbReference type="Gene3D" id="3.30.465.10">
    <property type="match status" value="1"/>
</dbReference>
<dbReference type="PROSITE" id="PS51387">
    <property type="entry name" value="FAD_PCMH"/>
    <property type="match status" value="1"/>
</dbReference>
<dbReference type="KEGG" id="mgo:AFA91_32375"/>